<evidence type="ECO:0000259" key="2">
    <source>
        <dbReference type="Pfam" id="PF10400"/>
    </source>
</evidence>
<sequence length="184" mass="21841">MPLKHAILGLLNYADMSGYDIDRFFKSSIAFYWHAQTSQIYKELNNLTANHYVESDIVYQSDKPNKKLFHITDEGKVELHRWLADANIDDIMKYKNPLLIKIFFSGNLGIDQTMRLLEKYIQSCAQIIEDMNADINKISEFEAQIEQKDESFFWSMTMTYGFMYYQNEIKWANWCIDKLKERIS</sequence>
<feature type="domain" description="Transcription regulator PadR N-terminal" evidence="1">
    <location>
        <begin position="7"/>
        <end position="80"/>
    </location>
</feature>
<comment type="caution">
    <text evidence="4">The sequence shown here is derived from an EMBL/GenBank/DDBJ whole genome shotgun (WGS) entry which is preliminary data.</text>
</comment>
<dbReference type="EMBL" id="QRPK01000061">
    <property type="protein sequence ID" value="RHM07669.1"/>
    <property type="molecule type" value="Genomic_DNA"/>
</dbReference>
<dbReference type="OrthoDB" id="8595425at2"/>
<dbReference type="InterPro" id="IPR005149">
    <property type="entry name" value="Tscrpt_reg_PadR_N"/>
</dbReference>
<dbReference type="Gene3D" id="6.10.140.190">
    <property type="match status" value="1"/>
</dbReference>
<proteinExistence type="predicted"/>
<dbReference type="AlphaFoldDB" id="A0A415P4T9"/>
<keyword evidence="5" id="KW-1185">Reference proteome</keyword>
<name>A0A415P4T9_9FIRM</name>
<dbReference type="Proteomes" id="UP000284868">
    <property type="component" value="Unassembled WGS sequence"/>
</dbReference>
<dbReference type="Pfam" id="PF10400">
    <property type="entry name" value="Vir_act_alpha_C"/>
    <property type="match status" value="1"/>
</dbReference>
<protein>
    <submittedName>
        <fullName evidence="4">PadR family transcriptional regulator</fullName>
    </submittedName>
</protein>
<evidence type="ECO:0000313" key="5">
    <source>
        <dbReference type="Proteomes" id="UP000284868"/>
    </source>
</evidence>
<dbReference type="Proteomes" id="UP000753219">
    <property type="component" value="Unassembled WGS sequence"/>
</dbReference>
<gene>
    <name evidence="4" type="ORF">DWZ83_08895</name>
    <name evidence="3" type="ORF">KHZ85_08905</name>
</gene>
<dbReference type="PANTHER" id="PTHR43252:SF6">
    <property type="entry name" value="NEGATIVE TRANSCRIPTION REGULATOR PADR"/>
    <property type="match status" value="1"/>
</dbReference>
<accession>A0A415P4T9</accession>
<evidence type="ECO:0000313" key="3">
    <source>
        <dbReference type="EMBL" id="MBS4884866.1"/>
    </source>
</evidence>
<dbReference type="SUPFAM" id="SSF46785">
    <property type="entry name" value="Winged helix' DNA-binding domain"/>
    <property type="match status" value="1"/>
</dbReference>
<dbReference type="Gene3D" id="1.10.10.10">
    <property type="entry name" value="Winged helix-like DNA-binding domain superfamily/Winged helix DNA-binding domain"/>
    <property type="match status" value="1"/>
</dbReference>
<reference evidence="3" key="2">
    <citation type="submission" date="2021-02" db="EMBL/GenBank/DDBJ databases">
        <title>Infant gut strain persistence is associated with maternal origin, phylogeny, and functional potential including surface adhesion and iron acquisition.</title>
        <authorList>
            <person name="Lou Y.C."/>
        </authorList>
    </citation>
    <scope>NUCLEOTIDE SEQUENCE</scope>
    <source>
        <strain evidence="3">L3_108_103G1_dasL3_108_103G1_concoct_2</strain>
    </source>
</reference>
<dbReference type="InterPro" id="IPR018309">
    <property type="entry name" value="Tscrpt_reg_PadR_C"/>
</dbReference>
<dbReference type="EMBL" id="JAGZMZ010000027">
    <property type="protein sequence ID" value="MBS4884866.1"/>
    <property type="molecule type" value="Genomic_DNA"/>
</dbReference>
<dbReference type="GeneID" id="92793239"/>
<dbReference type="InterPro" id="IPR036388">
    <property type="entry name" value="WH-like_DNA-bd_sf"/>
</dbReference>
<evidence type="ECO:0000313" key="4">
    <source>
        <dbReference type="EMBL" id="RHM07669.1"/>
    </source>
</evidence>
<evidence type="ECO:0000259" key="1">
    <source>
        <dbReference type="Pfam" id="PF03551"/>
    </source>
</evidence>
<dbReference type="PANTHER" id="PTHR43252">
    <property type="entry name" value="TRANSCRIPTIONAL REGULATOR YQJI"/>
    <property type="match status" value="1"/>
</dbReference>
<dbReference type="RefSeq" id="WP_004799038.1">
    <property type="nucleotide sequence ID" value="NZ_CABKNA010000005.1"/>
</dbReference>
<dbReference type="Pfam" id="PF03551">
    <property type="entry name" value="PadR"/>
    <property type="match status" value="1"/>
</dbReference>
<organism evidence="4 5">
    <name type="scientific">Amedibacillus dolichus</name>
    <dbReference type="NCBI Taxonomy" id="31971"/>
    <lineage>
        <taxon>Bacteria</taxon>
        <taxon>Bacillati</taxon>
        <taxon>Bacillota</taxon>
        <taxon>Erysipelotrichia</taxon>
        <taxon>Erysipelotrichales</taxon>
        <taxon>Erysipelotrichaceae</taxon>
        <taxon>Amedibacillus</taxon>
    </lineage>
</organism>
<reference evidence="4 5" key="1">
    <citation type="submission" date="2018-08" db="EMBL/GenBank/DDBJ databases">
        <title>A genome reference for cultivated species of the human gut microbiota.</title>
        <authorList>
            <person name="Zou Y."/>
            <person name="Xue W."/>
            <person name="Luo G."/>
        </authorList>
    </citation>
    <scope>NUCLEOTIDE SEQUENCE [LARGE SCALE GENOMIC DNA]</scope>
    <source>
        <strain evidence="4 5">AF35-6BH</strain>
    </source>
</reference>
<feature type="domain" description="Transcription regulator PadR C-terminal" evidence="2">
    <location>
        <begin position="95"/>
        <end position="180"/>
    </location>
</feature>
<dbReference type="InterPro" id="IPR036390">
    <property type="entry name" value="WH_DNA-bd_sf"/>
</dbReference>